<gene>
    <name evidence="1" type="ORF">V6N12_027170</name>
</gene>
<comment type="caution">
    <text evidence="1">The sequence shown here is derived from an EMBL/GenBank/DDBJ whole genome shotgun (WGS) entry which is preliminary data.</text>
</comment>
<proteinExistence type="predicted"/>
<dbReference type="Proteomes" id="UP001472677">
    <property type="component" value="Unassembled WGS sequence"/>
</dbReference>
<sequence>MIRLYIVSLLNTYLQSDDFVFNNGVSIWYHSPLTILSPFLFRRCSFTDGPDYSCALVVRLLRSWIVWVLMVNTGSASNLSSQSLPSTVEHDWFSSCTFPLQATDRTGASNASLVSPVSEFMSQPALVVELNPAGACSSQQQCEYVDASQAQ</sequence>
<reference evidence="1 2" key="1">
    <citation type="journal article" date="2024" name="G3 (Bethesda)">
        <title>Genome assembly of Hibiscus sabdariffa L. provides insights into metabolisms of medicinal natural products.</title>
        <authorList>
            <person name="Kim T."/>
        </authorList>
    </citation>
    <scope>NUCLEOTIDE SEQUENCE [LARGE SCALE GENOMIC DNA]</scope>
    <source>
        <strain evidence="1">TK-2024</strain>
        <tissue evidence="1">Old leaves</tissue>
    </source>
</reference>
<keyword evidence="2" id="KW-1185">Reference proteome</keyword>
<protein>
    <submittedName>
        <fullName evidence="1">Uncharacterized protein</fullName>
    </submittedName>
</protein>
<name>A0ABR2DTY0_9ROSI</name>
<accession>A0ABR2DTY0</accession>
<organism evidence="1 2">
    <name type="scientific">Hibiscus sabdariffa</name>
    <name type="common">roselle</name>
    <dbReference type="NCBI Taxonomy" id="183260"/>
    <lineage>
        <taxon>Eukaryota</taxon>
        <taxon>Viridiplantae</taxon>
        <taxon>Streptophyta</taxon>
        <taxon>Embryophyta</taxon>
        <taxon>Tracheophyta</taxon>
        <taxon>Spermatophyta</taxon>
        <taxon>Magnoliopsida</taxon>
        <taxon>eudicotyledons</taxon>
        <taxon>Gunneridae</taxon>
        <taxon>Pentapetalae</taxon>
        <taxon>rosids</taxon>
        <taxon>malvids</taxon>
        <taxon>Malvales</taxon>
        <taxon>Malvaceae</taxon>
        <taxon>Malvoideae</taxon>
        <taxon>Hibiscus</taxon>
    </lineage>
</organism>
<dbReference type="EMBL" id="JBBPBM010000023">
    <property type="protein sequence ID" value="KAK8546383.1"/>
    <property type="molecule type" value="Genomic_DNA"/>
</dbReference>
<evidence type="ECO:0000313" key="1">
    <source>
        <dbReference type="EMBL" id="KAK8546383.1"/>
    </source>
</evidence>
<evidence type="ECO:0000313" key="2">
    <source>
        <dbReference type="Proteomes" id="UP001472677"/>
    </source>
</evidence>